<accession>A0A381WD11</accession>
<organism evidence="1">
    <name type="scientific">marine metagenome</name>
    <dbReference type="NCBI Taxonomy" id="408172"/>
    <lineage>
        <taxon>unclassified sequences</taxon>
        <taxon>metagenomes</taxon>
        <taxon>ecological metagenomes</taxon>
    </lineage>
</organism>
<dbReference type="Gene3D" id="3.40.50.300">
    <property type="entry name" value="P-loop containing nucleotide triphosphate hydrolases"/>
    <property type="match status" value="1"/>
</dbReference>
<sequence>MNKIHIFSTARSGTHYLESLISGMRGIPIVPSPFEERDDENSPGSQELINNINEFSAIDSMVFKTHPNWLYPIDTSVEQFKYCNVPNDDMLPLVQQFTQVADYTLGLIRLNIVEVALSFALAFHNWRLDPSEIGSFRPPYKNSTVTIPIDDFVEYCYKVLAIYEVMFAQKDIQCDKIIYYEDLAFDSTDARLTGLAPIHDIKSSVKQAKSKKITIANYDELYEYAIKFYSMHQWSMKIADGVITDINNFTNLIKKR</sequence>
<gene>
    <name evidence="1" type="ORF">METZ01_LOCUS103274</name>
</gene>
<dbReference type="EMBL" id="UINC01011422">
    <property type="protein sequence ID" value="SVA50420.1"/>
    <property type="molecule type" value="Genomic_DNA"/>
</dbReference>
<dbReference type="InterPro" id="IPR027417">
    <property type="entry name" value="P-loop_NTPase"/>
</dbReference>
<evidence type="ECO:0000313" key="1">
    <source>
        <dbReference type="EMBL" id="SVA50420.1"/>
    </source>
</evidence>
<reference evidence="1" key="1">
    <citation type="submission" date="2018-05" db="EMBL/GenBank/DDBJ databases">
        <authorList>
            <person name="Lanie J.A."/>
            <person name="Ng W.-L."/>
            <person name="Kazmierczak K.M."/>
            <person name="Andrzejewski T.M."/>
            <person name="Davidsen T.M."/>
            <person name="Wayne K.J."/>
            <person name="Tettelin H."/>
            <person name="Glass J.I."/>
            <person name="Rusch D."/>
            <person name="Podicherti R."/>
            <person name="Tsui H.-C.T."/>
            <person name="Winkler M.E."/>
        </authorList>
    </citation>
    <scope>NUCLEOTIDE SEQUENCE</scope>
</reference>
<proteinExistence type="predicted"/>
<dbReference type="AlphaFoldDB" id="A0A381WD11"/>
<protein>
    <submittedName>
        <fullName evidence="1">Uncharacterized protein</fullName>
    </submittedName>
</protein>
<name>A0A381WD11_9ZZZZ</name>